<name>A0A0M0EFJ7_KOMEU</name>
<sequence length="322" mass="36162">MAHDYGLYLRQEIFGGRGWQATDTYDLFLSAFNLGERTVEVYEHIQATEKIWLIHKEYGLSSEELPSGQKFESSIPDEAIYCKDLIDSLLANGKLDVARTRLCIDITGILRPHLMFITLYLQRLGVRVVDMLYSEPKHYALKEKTPFSTGSIIEVRPVRGFEGASSVRGGEDFLVIGMGYDDRLLAAVAENKDKAEKHQVFGLPSLRADMYQESVLRSRRAADELGDPNFSETHRSFAPANDPFGTASVLGEIIEQRLARHRSTSIMLCPLGTKAQALGFALYHIFEGPPLGARIVFPFSEGYSPKTGTDLARAWLYRVEFV</sequence>
<proteinExistence type="predicted"/>
<keyword evidence="2" id="KW-1185">Reference proteome</keyword>
<accession>A0A0M0EFJ7</accession>
<dbReference type="OrthoDB" id="1492425at2"/>
<comment type="caution">
    <text evidence="1">The sequence shown here is derived from an EMBL/GenBank/DDBJ whole genome shotgun (WGS) entry which is preliminary data.</text>
</comment>
<dbReference type="RefSeq" id="WP_034932022.1">
    <property type="nucleotide sequence ID" value="NZ_LHUQ01000016.1"/>
</dbReference>
<dbReference type="Proteomes" id="UP000037566">
    <property type="component" value="Unassembled WGS sequence"/>
</dbReference>
<evidence type="ECO:0000313" key="1">
    <source>
        <dbReference type="EMBL" id="KON64037.1"/>
    </source>
</evidence>
<protein>
    <submittedName>
        <fullName evidence="1">Uncharacterized protein</fullName>
    </submittedName>
</protein>
<dbReference type="AlphaFoldDB" id="A0A0M0EFJ7"/>
<evidence type="ECO:0000313" key="2">
    <source>
        <dbReference type="Proteomes" id="UP000037566"/>
    </source>
</evidence>
<organism evidence="1 2">
    <name type="scientific">Komagataeibacter europaeus</name>
    <name type="common">Gluconacetobacter europaeus</name>
    <dbReference type="NCBI Taxonomy" id="33995"/>
    <lineage>
        <taxon>Bacteria</taxon>
        <taxon>Pseudomonadati</taxon>
        <taxon>Pseudomonadota</taxon>
        <taxon>Alphaproteobacteria</taxon>
        <taxon>Acetobacterales</taxon>
        <taxon>Acetobacteraceae</taxon>
        <taxon>Komagataeibacter</taxon>
    </lineage>
</organism>
<reference evidence="1" key="1">
    <citation type="submission" date="2015-08" db="EMBL/GenBank/DDBJ databases">
        <title>Draft genome sequence of Komagataeibacter europaeus CECT 8546 a cellulose producer strain from vinegar produced by the traditional method.</title>
        <authorList>
            <person name="Poehlein A."/>
            <person name="Valera M.J."/>
            <person name="Haack F.S."/>
            <person name="Mas A."/>
            <person name="Daniel R."/>
            <person name="Streit W.R."/>
            <person name="Mateo E."/>
        </authorList>
    </citation>
    <scope>NUCLEOTIDE SEQUENCE [LARGE SCALE GENOMIC DNA]</scope>
    <source>
        <strain evidence="1">CECT 8546</strain>
    </source>
</reference>
<dbReference type="EMBL" id="LHUQ01000016">
    <property type="protein sequence ID" value="KON64037.1"/>
    <property type="molecule type" value="Genomic_DNA"/>
</dbReference>
<dbReference type="STRING" id="33995.KOEU_25120"/>
<gene>
    <name evidence="1" type="ORF">KOEU_25120</name>
</gene>
<dbReference type="PATRIC" id="fig|33995.3.peg.2794"/>